<sequence length="331" mass="36312">MNGSADATSNITLRQLRAFIMVADAGGFAAASHRLHLTPSALSLLIKEMEKLLKVRLFDRTTRNTVLSQSGIEFYPLAKKVLDDLGRAVESTRDLEQKKRGTVRVACTPLYASTLLPELILRYREQYPAIDVHILDSLNQPAVARVASGEADIGIVPQRPSPPEVVQESLLKDRMTFICRPDHPLAARKRVKWEEVLREPVVSLTQDFTTRLQADLFKHSSALVLSPAHSVSFITTALGMVQWGHGVTAQPESVIPLLAPFGLVARPLHNPVVFRHLSLFYKRGYELSPAAKSFREFLHQHAAGFAPPEGVKAAGLVRSGEPAGASRPALG</sequence>
<comment type="similarity">
    <text evidence="1">Belongs to the LysR transcriptional regulatory family.</text>
</comment>
<evidence type="ECO:0000259" key="5">
    <source>
        <dbReference type="PROSITE" id="PS50931"/>
    </source>
</evidence>
<organism evidence="6 7">
    <name type="scientific">Noviherbaspirillum suwonense</name>
    <dbReference type="NCBI Taxonomy" id="1224511"/>
    <lineage>
        <taxon>Bacteria</taxon>
        <taxon>Pseudomonadati</taxon>
        <taxon>Pseudomonadota</taxon>
        <taxon>Betaproteobacteria</taxon>
        <taxon>Burkholderiales</taxon>
        <taxon>Oxalobacteraceae</taxon>
        <taxon>Noviherbaspirillum</taxon>
    </lineage>
</organism>
<dbReference type="Gene3D" id="1.10.10.10">
    <property type="entry name" value="Winged helix-like DNA-binding domain superfamily/Winged helix DNA-binding domain"/>
    <property type="match status" value="1"/>
</dbReference>
<dbReference type="PANTHER" id="PTHR30419">
    <property type="entry name" value="HTH-TYPE TRANSCRIPTIONAL REGULATOR YBHD"/>
    <property type="match status" value="1"/>
</dbReference>
<dbReference type="EMBL" id="FXUL01000009">
    <property type="protein sequence ID" value="SMP63770.1"/>
    <property type="molecule type" value="Genomic_DNA"/>
</dbReference>
<dbReference type="SUPFAM" id="SSF53850">
    <property type="entry name" value="Periplasmic binding protein-like II"/>
    <property type="match status" value="1"/>
</dbReference>
<evidence type="ECO:0000256" key="4">
    <source>
        <dbReference type="ARBA" id="ARBA00023163"/>
    </source>
</evidence>
<comment type="caution">
    <text evidence="6">The sequence shown here is derived from an EMBL/GenBank/DDBJ whole genome shotgun (WGS) entry which is preliminary data.</text>
</comment>
<evidence type="ECO:0000256" key="1">
    <source>
        <dbReference type="ARBA" id="ARBA00009437"/>
    </source>
</evidence>
<keyword evidence="3 6" id="KW-0238">DNA-binding</keyword>
<accession>A0ABY1QB22</accession>
<dbReference type="SUPFAM" id="SSF46785">
    <property type="entry name" value="Winged helix' DNA-binding domain"/>
    <property type="match status" value="1"/>
</dbReference>
<evidence type="ECO:0000313" key="6">
    <source>
        <dbReference type="EMBL" id="SMP63770.1"/>
    </source>
</evidence>
<keyword evidence="2" id="KW-0805">Transcription regulation</keyword>
<evidence type="ECO:0000313" key="7">
    <source>
        <dbReference type="Proteomes" id="UP001158049"/>
    </source>
</evidence>
<dbReference type="InterPro" id="IPR000847">
    <property type="entry name" value="LysR_HTH_N"/>
</dbReference>
<dbReference type="InterPro" id="IPR050950">
    <property type="entry name" value="HTH-type_LysR_regulators"/>
</dbReference>
<dbReference type="Proteomes" id="UP001158049">
    <property type="component" value="Unassembled WGS sequence"/>
</dbReference>
<protein>
    <submittedName>
        <fullName evidence="6">DNA-binding transcriptional regulator, LysR family</fullName>
    </submittedName>
</protein>
<evidence type="ECO:0000256" key="2">
    <source>
        <dbReference type="ARBA" id="ARBA00023015"/>
    </source>
</evidence>
<feature type="domain" description="HTH lysR-type" evidence="5">
    <location>
        <begin position="11"/>
        <end position="68"/>
    </location>
</feature>
<dbReference type="GO" id="GO:0003677">
    <property type="term" value="F:DNA binding"/>
    <property type="evidence" value="ECO:0007669"/>
    <property type="project" value="UniProtKB-KW"/>
</dbReference>
<evidence type="ECO:0000256" key="3">
    <source>
        <dbReference type="ARBA" id="ARBA00023125"/>
    </source>
</evidence>
<proteinExistence type="inferred from homology"/>
<keyword evidence="4" id="KW-0804">Transcription</keyword>
<gene>
    <name evidence="6" type="ORF">SAMN06295970_109138</name>
</gene>
<dbReference type="InterPro" id="IPR036390">
    <property type="entry name" value="WH_DNA-bd_sf"/>
</dbReference>
<dbReference type="Gene3D" id="3.40.190.290">
    <property type="match status" value="1"/>
</dbReference>
<reference evidence="6 7" key="1">
    <citation type="submission" date="2017-05" db="EMBL/GenBank/DDBJ databases">
        <authorList>
            <person name="Varghese N."/>
            <person name="Submissions S."/>
        </authorList>
    </citation>
    <scope>NUCLEOTIDE SEQUENCE [LARGE SCALE GENOMIC DNA]</scope>
    <source>
        <strain evidence="6 7">DSM 26001</strain>
    </source>
</reference>
<keyword evidence="7" id="KW-1185">Reference proteome</keyword>
<dbReference type="PANTHER" id="PTHR30419:SF30">
    <property type="entry name" value="LYSR FAMILY TRANSCRIPTIONAL REGULATOR"/>
    <property type="match status" value="1"/>
</dbReference>
<dbReference type="Pfam" id="PF00126">
    <property type="entry name" value="HTH_1"/>
    <property type="match status" value="1"/>
</dbReference>
<dbReference type="Pfam" id="PF03466">
    <property type="entry name" value="LysR_substrate"/>
    <property type="match status" value="1"/>
</dbReference>
<dbReference type="RefSeq" id="WP_283442811.1">
    <property type="nucleotide sequence ID" value="NZ_FXUL01000009.1"/>
</dbReference>
<dbReference type="PROSITE" id="PS50931">
    <property type="entry name" value="HTH_LYSR"/>
    <property type="match status" value="1"/>
</dbReference>
<dbReference type="InterPro" id="IPR005119">
    <property type="entry name" value="LysR_subst-bd"/>
</dbReference>
<dbReference type="InterPro" id="IPR036388">
    <property type="entry name" value="WH-like_DNA-bd_sf"/>
</dbReference>
<name>A0ABY1QB22_9BURK</name>
<dbReference type="CDD" id="cd08440">
    <property type="entry name" value="PBP2_LTTR_like_4"/>
    <property type="match status" value="1"/>
</dbReference>